<reference evidence="2 3" key="1">
    <citation type="journal article" date="2020" name="ISME J.">
        <title>Uncovering the hidden diversity of litter-decomposition mechanisms in mushroom-forming fungi.</title>
        <authorList>
            <person name="Floudas D."/>
            <person name="Bentzer J."/>
            <person name="Ahren D."/>
            <person name="Johansson T."/>
            <person name="Persson P."/>
            <person name="Tunlid A."/>
        </authorList>
    </citation>
    <scope>NUCLEOTIDE SEQUENCE [LARGE SCALE GENOMIC DNA]</scope>
    <source>
        <strain evidence="2 3">CBS 291.85</strain>
    </source>
</reference>
<name>A0A8H5FYG9_9AGAR</name>
<evidence type="ECO:0000313" key="2">
    <source>
        <dbReference type="EMBL" id="KAF5354355.1"/>
    </source>
</evidence>
<organism evidence="2 3">
    <name type="scientific">Tetrapyrgos nigripes</name>
    <dbReference type="NCBI Taxonomy" id="182062"/>
    <lineage>
        <taxon>Eukaryota</taxon>
        <taxon>Fungi</taxon>
        <taxon>Dikarya</taxon>
        <taxon>Basidiomycota</taxon>
        <taxon>Agaricomycotina</taxon>
        <taxon>Agaricomycetes</taxon>
        <taxon>Agaricomycetidae</taxon>
        <taxon>Agaricales</taxon>
        <taxon>Marasmiineae</taxon>
        <taxon>Marasmiaceae</taxon>
        <taxon>Tetrapyrgos</taxon>
    </lineage>
</organism>
<evidence type="ECO:0000313" key="3">
    <source>
        <dbReference type="Proteomes" id="UP000559256"/>
    </source>
</evidence>
<proteinExistence type="predicted"/>
<feature type="compositionally biased region" description="Polar residues" evidence="1">
    <location>
        <begin position="209"/>
        <end position="222"/>
    </location>
</feature>
<evidence type="ECO:0000256" key="1">
    <source>
        <dbReference type="SAM" id="MobiDB-lite"/>
    </source>
</evidence>
<feature type="region of interest" description="Disordered" evidence="1">
    <location>
        <begin position="199"/>
        <end position="226"/>
    </location>
</feature>
<gene>
    <name evidence="2" type="ORF">D9758_010759</name>
</gene>
<comment type="caution">
    <text evidence="2">The sequence shown here is derived from an EMBL/GenBank/DDBJ whole genome shotgun (WGS) entry which is preliminary data.</text>
</comment>
<feature type="compositionally biased region" description="Low complexity" evidence="1">
    <location>
        <begin position="160"/>
        <end position="183"/>
    </location>
</feature>
<dbReference type="AlphaFoldDB" id="A0A8H5FYG9"/>
<accession>A0A8H5FYG9</accession>
<feature type="compositionally biased region" description="Polar residues" evidence="1">
    <location>
        <begin position="121"/>
        <end position="135"/>
    </location>
</feature>
<dbReference type="Proteomes" id="UP000559256">
    <property type="component" value="Unassembled WGS sequence"/>
</dbReference>
<feature type="compositionally biased region" description="Basic and acidic residues" evidence="1">
    <location>
        <begin position="136"/>
        <end position="154"/>
    </location>
</feature>
<keyword evidence="3" id="KW-1185">Reference proteome</keyword>
<dbReference type="OrthoDB" id="3262817at2759"/>
<feature type="compositionally biased region" description="Low complexity" evidence="1">
    <location>
        <begin position="109"/>
        <end position="120"/>
    </location>
</feature>
<feature type="compositionally biased region" description="Polar residues" evidence="1">
    <location>
        <begin position="291"/>
        <end position="301"/>
    </location>
</feature>
<dbReference type="EMBL" id="JAACJM010000060">
    <property type="protein sequence ID" value="KAF5354355.1"/>
    <property type="molecule type" value="Genomic_DNA"/>
</dbReference>
<sequence length="428" mass="47026">MHLIASCRPAPSTLEDKPLIICQRGEKRKFLRREEDYNDMIRVVRRKFDIPEHQRPILETRSFDVCRGRNIEVDEDVYSIMISSLEEIEVVTLDSPVAADTVGAPHAESSATGTGHASSSRMTANGYGNQASDETNPTRRDKGKGRESEAERVDSNMNVGSGTSGQSRQSQGSSSASMTSPQSNDDILASLERIDNIGASQDLEDEPMTVTSSMHQGTTSSVWPPFDLRNPPLASLARSAPVGDEGSGTLLSDAQEAPALPSNLQDDEWEHVQVEQSGEPTSYHEHEENRNATAGPSNSQIPVHDDENSLGIKFNEKGYTDDGRLQIFIAGPTGETKLFILKQKHRTGELITNHTLSLIHVSSSRFLLHSSYLELLIQFEDDEATVQYYATCNKEDTVGQSGIRPLARLRLRVYGDGLENNETGVTAL</sequence>
<feature type="region of interest" description="Disordered" evidence="1">
    <location>
        <begin position="271"/>
        <end position="306"/>
    </location>
</feature>
<feature type="region of interest" description="Disordered" evidence="1">
    <location>
        <begin position="103"/>
        <end position="183"/>
    </location>
</feature>
<protein>
    <submittedName>
        <fullName evidence="2">Uncharacterized protein</fullName>
    </submittedName>
</protein>